<reference evidence="2 3" key="1">
    <citation type="submission" date="2020-04" db="EMBL/GenBank/DDBJ databases">
        <title>Plant Genome Project.</title>
        <authorList>
            <person name="Zhang R.-G."/>
        </authorList>
    </citation>
    <scope>NUCLEOTIDE SEQUENCE [LARGE SCALE GENOMIC DNA]</scope>
    <source>
        <strain evidence="2">YNK0</strain>
        <tissue evidence="2">Leaf</tissue>
    </source>
</reference>
<evidence type="ECO:0000313" key="3">
    <source>
        <dbReference type="Proteomes" id="UP000655225"/>
    </source>
</evidence>
<keyword evidence="3" id="KW-1185">Reference proteome</keyword>
<dbReference type="AlphaFoldDB" id="A0A834YCY2"/>
<dbReference type="GO" id="GO:0016020">
    <property type="term" value="C:membrane"/>
    <property type="evidence" value="ECO:0007669"/>
    <property type="project" value="TreeGrafter"/>
</dbReference>
<dbReference type="PANTHER" id="PTHR24177">
    <property type="entry name" value="CASKIN"/>
    <property type="match status" value="1"/>
</dbReference>
<dbReference type="PANTHER" id="PTHR24177:SF365">
    <property type="entry name" value="ANKYRIN REPEAT-CONTAINING PROTEIN NPR4-LIKE ISOFORM X1"/>
    <property type="match status" value="1"/>
</dbReference>
<evidence type="ECO:0000256" key="1">
    <source>
        <dbReference type="SAM" id="Phobius"/>
    </source>
</evidence>
<sequence>MFAAAFTVPGGYNNDTGIPIFLPRTSFMAEEDFLKSLPGRMMIGLVTLFFSIVTMMVAFGAALFIVLRERLSWVAIPVTLLPTLPIIPFAILQFPLFVDMVSFTYGSGAFNQKTRRLY</sequence>
<keyword evidence="1" id="KW-0472">Membrane</keyword>
<organism evidence="2 3">
    <name type="scientific">Tetracentron sinense</name>
    <name type="common">Spur-leaf</name>
    <dbReference type="NCBI Taxonomy" id="13715"/>
    <lineage>
        <taxon>Eukaryota</taxon>
        <taxon>Viridiplantae</taxon>
        <taxon>Streptophyta</taxon>
        <taxon>Embryophyta</taxon>
        <taxon>Tracheophyta</taxon>
        <taxon>Spermatophyta</taxon>
        <taxon>Magnoliopsida</taxon>
        <taxon>Trochodendrales</taxon>
        <taxon>Trochodendraceae</taxon>
        <taxon>Tetracentron</taxon>
    </lineage>
</organism>
<evidence type="ECO:0000313" key="2">
    <source>
        <dbReference type="EMBL" id="KAF8377124.1"/>
    </source>
</evidence>
<dbReference type="OMA" id="RTSFMAE"/>
<gene>
    <name evidence="2" type="ORF">HHK36_030497</name>
</gene>
<feature type="transmembrane region" description="Helical" evidence="1">
    <location>
        <begin position="43"/>
        <end position="66"/>
    </location>
</feature>
<dbReference type="Proteomes" id="UP000655225">
    <property type="component" value="Unassembled WGS sequence"/>
</dbReference>
<dbReference type="EMBL" id="JABCRI010000024">
    <property type="protein sequence ID" value="KAF8377124.1"/>
    <property type="molecule type" value="Genomic_DNA"/>
</dbReference>
<dbReference type="OrthoDB" id="1652385at2759"/>
<protein>
    <submittedName>
        <fullName evidence="2">Uncharacterized protein</fullName>
    </submittedName>
</protein>
<keyword evidence="1" id="KW-1133">Transmembrane helix</keyword>
<keyword evidence="1" id="KW-0812">Transmembrane</keyword>
<comment type="caution">
    <text evidence="2">The sequence shown here is derived from an EMBL/GenBank/DDBJ whole genome shotgun (WGS) entry which is preliminary data.</text>
</comment>
<name>A0A834YCY2_TETSI</name>
<accession>A0A834YCY2</accession>
<proteinExistence type="predicted"/>